<sequence length="99" mass="10873">MTCLLPTPSSMSMGRASLHGTSLDTFQLISEQGSKWLKWWKLLQRLGEEDSLPLLIGSGDAQTDNNKKKSEGSMVWMALVSIAGKTDEKLMSVEEGIES</sequence>
<evidence type="ECO:0000313" key="2">
    <source>
        <dbReference type="EMBL" id="CAB4263376.1"/>
    </source>
</evidence>
<accession>A0A6J5W2B3</accession>
<organism evidence="3 5">
    <name type="scientific">Prunus armeniaca</name>
    <name type="common">Apricot</name>
    <name type="synonym">Armeniaca vulgaris</name>
    <dbReference type="NCBI Taxonomy" id="36596"/>
    <lineage>
        <taxon>Eukaryota</taxon>
        <taxon>Viridiplantae</taxon>
        <taxon>Streptophyta</taxon>
        <taxon>Embryophyta</taxon>
        <taxon>Tracheophyta</taxon>
        <taxon>Spermatophyta</taxon>
        <taxon>Magnoliopsida</taxon>
        <taxon>eudicotyledons</taxon>
        <taxon>Gunneridae</taxon>
        <taxon>Pentapetalae</taxon>
        <taxon>rosids</taxon>
        <taxon>fabids</taxon>
        <taxon>Rosales</taxon>
        <taxon>Rosaceae</taxon>
        <taxon>Amygdaloideae</taxon>
        <taxon>Amygdaleae</taxon>
        <taxon>Prunus</taxon>
    </lineage>
</organism>
<keyword evidence="5" id="KW-1185">Reference proteome</keyword>
<dbReference type="EMBL" id="CAEKDK010000001">
    <property type="protein sequence ID" value="CAB4263355.1"/>
    <property type="molecule type" value="Genomic_DNA"/>
</dbReference>
<dbReference type="Proteomes" id="UP000507222">
    <property type="component" value="Unassembled WGS sequence"/>
</dbReference>
<name>A0A6J5W2B3_PRUAR</name>
<protein>
    <submittedName>
        <fullName evidence="3">Uncharacterized protein</fullName>
    </submittedName>
</protein>
<proteinExistence type="predicted"/>
<dbReference type="Proteomes" id="UP000507245">
    <property type="component" value="Unassembled WGS sequence"/>
</dbReference>
<evidence type="ECO:0000313" key="1">
    <source>
        <dbReference type="EMBL" id="CAB4263355.1"/>
    </source>
</evidence>
<dbReference type="EMBL" id="CAEKKB010000001">
    <property type="protein sequence ID" value="CAB4293884.1"/>
    <property type="molecule type" value="Genomic_DNA"/>
</dbReference>
<dbReference type="AlphaFoldDB" id="A0A6J5W2B3"/>
<dbReference type="EMBL" id="CAEKDK010000001">
    <property type="protein sequence ID" value="CAB4263376.1"/>
    <property type="molecule type" value="Genomic_DNA"/>
</dbReference>
<evidence type="ECO:0000313" key="3">
    <source>
        <dbReference type="EMBL" id="CAB4293884.1"/>
    </source>
</evidence>
<reference evidence="5" key="1">
    <citation type="journal article" date="2020" name="Genome Biol.">
        <title>Gamete binning: chromosome-level and haplotype-resolved genome assembly enabled by high-throughput single-cell sequencing of gamete genomes.</title>
        <authorList>
            <person name="Campoy J.A."/>
            <person name="Sun H."/>
            <person name="Goel M."/>
            <person name="Jiao W.-B."/>
            <person name="Folz-Donahue K."/>
            <person name="Wang N."/>
            <person name="Rubio M."/>
            <person name="Liu C."/>
            <person name="Kukat C."/>
            <person name="Ruiz D."/>
            <person name="Huettel B."/>
            <person name="Schneeberger K."/>
        </authorList>
    </citation>
    <scope>NUCLEOTIDE SEQUENCE [LARGE SCALE GENOMIC DNA]</scope>
    <source>
        <strain evidence="5">cv. Rojo Pasion</strain>
    </source>
</reference>
<reference evidence="3 4" key="2">
    <citation type="submission" date="2020-05" db="EMBL/GenBank/DDBJ databases">
        <authorList>
            <person name="Campoy J."/>
            <person name="Schneeberger K."/>
            <person name="Spophaly S."/>
        </authorList>
    </citation>
    <scope>NUCLEOTIDE SEQUENCE [LARGE SCALE GENOMIC DNA]</scope>
    <source>
        <strain evidence="3">PruArmRojPasFocal</strain>
    </source>
</reference>
<evidence type="ECO:0000313" key="4">
    <source>
        <dbReference type="Proteomes" id="UP000507222"/>
    </source>
</evidence>
<evidence type="ECO:0000313" key="5">
    <source>
        <dbReference type="Proteomes" id="UP000507245"/>
    </source>
</evidence>
<gene>
    <name evidence="1" type="ORF">CURHAP_LOCUS3503</name>
    <name evidence="2" type="ORF">CURHAP_LOCUS3524</name>
    <name evidence="3" type="ORF">ORAREDHAP_LOCUS3304</name>
</gene>